<feature type="non-terminal residue" evidence="2">
    <location>
        <position position="116"/>
    </location>
</feature>
<name>A0A1E1W1C9_PECGO</name>
<feature type="region of interest" description="Disordered" evidence="1">
    <location>
        <begin position="97"/>
        <end position="116"/>
    </location>
</feature>
<organism evidence="2">
    <name type="scientific">Pectinophora gossypiella</name>
    <name type="common">Cotton pink bollworm</name>
    <name type="synonym">Depressaria gossypiella</name>
    <dbReference type="NCBI Taxonomy" id="13191"/>
    <lineage>
        <taxon>Eukaryota</taxon>
        <taxon>Metazoa</taxon>
        <taxon>Ecdysozoa</taxon>
        <taxon>Arthropoda</taxon>
        <taxon>Hexapoda</taxon>
        <taxon>Insecta</taxon>
        <taxon>Pterygota</taxon>
        <taxon>Neoptera</taxon>
        <taxon>Endopterygota</taxon>
        <taxon>Lepidoptera</taxon>
        <taxon>Glossata</taxon>
        <taxon>Ditrysia</taxon>
        <taxon>Gelechioidea</taxon>
        <taxon>Gelechiidae</taxon>
        <taxon>Apatetrinae</taxon>
        <taxon>Pectinophora</taxon>
    </lineage>
</organism>
<dbReference type="AlphaFoldDB" id="A0A1E1W1C9"/>
<evidence type="ECO:0000313" key="2">
    <source>
        <dbReference type="EMBL" id="JAT80773.1"/>
    </source>
</evidence>
<feature type="non-terminal residue" evidence="2">
    <location>
        <position position="1"/>
    </location>
</feature>
<feature type="compositionally biased region" description="Basic and acidic residues" evidence="1">
    <location>
        <begin position="99"/>
        <end position="110"/>
    </location>
</feature>
<feature type="region of interest" description="Disordered" evidence="1">
    <location>
        <begin position="1"/>
        <end position="55"/>
    </location>
</feature>
<dbReference type="OrthoDB" id="26203at2759"/>
<dbReference type="EMBL" id="GDQN01010281">
    <property type="protein sequence ID" value="JAT80773.1"/>
    <property type="molecule type" value="Transcribed_RNA"/>
</dbReference>
<feature type="compositionally biased region" description="Low complexity" evidence="1">
    <location>
        <begin position="32"/>
        <end position="43"/>
    </location>
</feature>
<protein>
    <submittedName>
        <fullName evidence="2">Uncharacterized protein</fullName>
    </submittedName>
</protein>
<reference evidence="2" key="1">
    <citation type="submission" date="2015-09" db="EMBL/GenBank/DDBJ databases">
        <title>De novo assembly of Pectinophora gossypiella (Pink Bollworm) gut transcriptome.</title>
        <authorList>
            <person name="Tassone E.E."/>
        </authorList>
    </citation>
    <scope>NUCLEOTIDE SEQUENCE</scope>
</reference>
<sequence length="116" mass="13371">LREAKETTEDNSLENNMEDIEGITYTNKGQHHQSQVNNHVNQQPKHWPNEDENHGPVVIQPAFKKQEKVFNNLQENDSAYVAEKSDNQEGPKVMALIMEPEKNTTKDNGKKKLVYK</sequence>
<evidence type="ECO:0000256" key="1">
    <source>
        <dbReference type="SAM" id="MobiDB-lite"/>
    </source>
</evidence>
<feature type="compositionally biased region" description="Acidic residues" evidence="1">
    <location>
        <begin position="9"/>
        <end position="21"/>
    </location>
</feature>
<accession>A0A1E1W1C9</accession>
<gene>
    <name evidence="2" type="ORF">g.19190</name>
</gene>
<proteinExistence type="predicted"/>